<keyword evidence="7 9" id="KW-1133">Transmembrane helix</keyword>
<feature type="transmembrane region" description="Helical" evidence="9">
    <location>
        <begin position="377"/>
        <end position="397"/>
    </location>
</feature>
<feature type="transmembrane region" description="Helical" evidence="9">
    <location>
        <begin position="220"/>
        <end position="241"/>
    </location>
</feature>
<feature type="transmembrane region" description="Helical" evidence="9">
    <location>
        <begin position="261"/>
        <end position="279"/>
    </location>
</feature>
<keyword evidence="4" id="KW-1003">Cell membrane</keyword>
<dbReference type="AlphaFoldDB" id="A0A7X1E9H0"/>
<keyword evidence="6 9" id="KW-0812">Transmembrane</keyword>
<keyword evidence="3" id="KW-0813">Transport</keyword>
<dbReference type="CDD" id="cd17471">
    <property type="entry name" value="MFS_Set"/>
    <property type="match status" value="1"/>
</dbReference>
<dbReference type="RefSeq" id="WP_185661714.1">
    <property type="nucleotide sequence ID" value="NZ_CAWPOO010000013.1"/>
</dbReference>
<comment type="similarity">
    <text evidence="2">Belongs to the major facilitator superfamily. Set transporter family.</text>
</comment>
<feature type="transmembrane region" description="Helical" evidence="9">
    <location>
        <begin position="291"/>
        <end position="310"/>
    </location>
</feature>
<dbReference type="InterPro" id="IPR011701">
    <property type="entry name" value="MFS"/>
</dbReference>
<dbReference type="GO" id="GO:0005886">
    <property type="term" value="C:plasma membrane"/>
    <property type="evidence" value="ECO:0007669"/>
    <property type="project" value="UniProtKB-SubCell"/>
</dbReference>
<dbReference type="PANTHER" id="PTHR23535">
    <property type="entry name" value="SUGAR EFFLUX TRANSPORTER A-RELATED"/>
    <property type="match status" value="1"/>
</dbReference>
<evidence type="ECO:0000256" key="5">
    <source>
        <dbReference type="ARBA" id="ARBA00022597"/>
    </source>
</evidence>
<sequence length="403" mass="42607">MSLRLLLRTLASLHQKPNFSGLLASTFSLGIAFSFVAPFLSKWGTEEIGMTPSGFGVFMTITSLSAIVVSTVLAKLSDSRLPRKTVLILGSAAGVVGFAAYALIRDITLLLVVGCTMQAAASICFAQLFSHVRETYGEIGGDKGASSFTMSVVRVCFSFSWTLGPATGAVMLTSFGFRGLFLSAAALYLLFLLGVLKFVSYRKPNPQSSTATKPNFLAGLARPKLALSFTAFAAVSAANAINMMNLPLAMTRSLNGTESDLGIAFGIGPVVEIPLMLWFGHLAGKGYQLSLIKFGVIITAAYFFGLSFASQPWHVFILQILSGTAFAILTNIAILFFQDLLPGQMGLATSIFSNSGAVGNLVGMLTFGFILESFGHQGTFLTCALIATVASGLIVGIRRDASE</sequence>
<evidence type="ECO:0000256" key="9">
    <source>
        <dbReference type="SAM" id="Phobius"/>
    </source>
</evidence>
<evidence type="ECO:0000256" key="7">
    <source>
        <dbReference type="ARBA" id="ARBA00022989"/>
    </source>
</evidence>
<evidence type="ECO:0000256" key="1">
    <source>
        <dbReference type="ARBA" id="ARBA00004651"/>
    </source>
</evidence>
<evidence type="ECO:0000256" key="4">
    <source>
        <dbReference type="ARBA" id="ARBA00022475"/>
    </source>
</evidence>
<protein>
    <submittedName>
        <fullName evidence="11">Sugar efflux transporter</fullName>
    </submittedName>
</protein>
<dbReference type="Pfam" id="PF07690">
    <property type="entry name" value="MFS_1"/>
    <property type="match status" value="1"/>
</dbReference>
<feature type="transmembrane region" description="Helical" evidence="9">
    <location>
        <begin position="21"/>
        <end position="41"/>
    </location>
</feature>
<evidence type="ECO:0000313" key="11">
    <source>
        <dbReference type="EMBL" id="MBC2607850.1"/>
    </source>
</evidence>
<dbReference type="PROSITE" id="PS50850">
    <property type="entry name" value="MFS"/>
    <property type="match status" value="1"/>
</dbReference>
<accession>A0A7X1E9H0</accession>
<keyword evidence="8 9" id="KW-0472">Membrane</keyword>
<evidence type="ECO:0000256" key="2">
    <source>
        <dbReference type="ARBA" id="ARBA00006523"/>
    </source>
</evidence>
<dbReference type="InterPro" id="IPR020846">
    <property type="entry name" value="MFS_dom"/>
</dbReference>
<feature type="transmembrane region" description="Helical" evidence="9">
    <location>
        <begin position="86"/>
        <end position="104"/>
    </location>
</feature>
<evidence type="ECO:0000313" key="12">
    <source>
        <dbReference type="Proteomes" id="UP000526501"/>
    </source>
</evidence>
<feature type="transmembrane region" description="Helical" evidence="9">
    <location>
        <begin position="316"/>
        <end position="337"/>
    </location>
</feature>
<dbReference type="Proteomes" id="UP000526501">
    <property type="component" value="Unassembled WGS sequence"/>
</dbReference>
<evidence type="ECO:0000256" key="6">
    <source>
        <dbReference type="ARBA" id="ARBA00022692"/>
    </source>
</evidence>
<keyword evidence="5" id="KW-0762">Sugar transport</keyword>
<comment type="caution">
    <text evidence="11">The sequence shown here is derived from an EMBL/GenBank/DDBJ whole genome shotgun (WGS) entry which is preliminary data.</text>
</comment>
<dbReference type="InterPro" id="IPR036259">
    <property type="entry name" value="MFS_trans_sf"/>
</dbReference>
<evidence type="ECO:0000256" key="3">
    <source>
        <dbReference type="ARBA" id="ARBA00022448"/>
    </source>
</evidence>
<organism evidence="11 12">
    <name type="scientific">Pelagicoccus albus</name>
    <dbReference type="NCBI Taxonomy" id="415222"/>
    <lineage>
        <taxon>Bacteria</taxon>
        <taxon>Pseudomonadati</taxon>
        <taxon>Verrucomicrobiota</taxon>
        <taxon>Opitutia</taxon>
        <taxon>Puniceicoccales</taxon>
        <taxon>Pelagicoccaceae</taxon>
        <taxon>Pelagicoccus</taxon>
    </lineage>
</organism>
<feature type="transmembrane region" description="Helical" evidence="9">
    <location>
        <begin position="349"/>
        <end position="371"/>
    </location>
</feature>
<feature type="transmembrane region" description="Helical" evidence="9">
    <location>
        <begin position="53"/>
        <end position="74"/>
    </location>
</feature>
<feature type="domain" description="Major facilitator superfamily (MFS) profile" evidence="10">
    <location>
        <begin position="18"/>
        <end position="402"/>
    </location>
</feature>
<feature type="transmembrane region" description="Helical" evidence="9">
    <location>
        <begin position="151"/>
        <end position="173"/>
    </location>
</feature>
<evidence type="ECO:0000256" key="8">
    <source>
        <dbReference type="ARBA" id="ARBA00023136"/>
    </source>
</evidence>
<feature type="transmembrane region" description="Helical" evidence="9">
    <location>
        <begin position="179"/>
        <end position="199"/>
    </location>
</feature>
<proteinExistence type="inferred from homology"/>
<dbReference type="SUPFAM" id="SSF103473">
    <property type="entry name" value="MFS general substrate transporter"/>
    <property type="match status" value="1"/>
</dbReference>
<feature type="transmembrane region" description="Helical" evidence="9">
    <location>
        <begin position="110"/>
        <end position="130"/>
    </location>
</feature>
<dbReference type="Gene3D" id="1.20.1250.20">
    <property type="entry name" value="MFS general substrate transporter like domains"/>
    <property type="match status" value="1"/>
</dbReference>
<keyword evidence="12" id="KW-1185">Reference proteome</keyword>
<dbReference type="EMBL" id="JACHVC010000013">
    <property type="protein sequence ID" value="MBC2607850.1"/>
    <property type="molecule type" value="Genomic_DNA"/>
</dbReference>
<name>A0A7X1E9H0_9BACT</name>
<comment type="subcellular location">
    <subcellularLocation>
        <location evidence="1">Cell membrane</location>
        <topology evidence="1">Multi-pass membrane protein</topology>
    </subcellularLocation>
</comment>
<reference evidence="11 12" key="1">
    <citation type="submission" date="2020-07" db="EMBL/GenBank/DDBJ databases">
        <authorList>
            <person name="Feng X."/>
        </authorList>
    </citation>
    <scope>NUCLEOTIDE SEQUENCE [LARGE SCALE GENOMIC DNA]</scope>
    <source>
        <strain evidence="11 12">JCM23202</strain>
    </source>
</reference>
<gene>
    <name evidence="11" type="ORF">H5P27_17485</name>
</gene>
<evidence type="ECO:0000259" key="10">
    <source>
        <dbReference type="PROSITE" id="PS50850"/>
    </source>
</evidence>
<dbReference type="GO" id="GO:0022857">
    <property type="term" value="F:transmembrane transporter activity"/>
    <property type="evidence" value="ECO:0007669"/>
    <property type="project" value="InterPro"/>
</dbReference>
<dbReference type="PANTHER" id="PTHR23535:SF2">
    <property type="entry name" value="SUGAR EFFLUX TRANSPORTER A-RELATED"/>
    <property type="match status" value="1"/>
</dbReference>